<dbReference type="PANTHER" id="PTHR28228:SF1">
    <property type="entry name" value="SECRETORY COMPONENT PROTEIN SHR3"/>
    <property type="match status" value="1"/>
</dbReference>
<dbReference type="GO" id="GO:0005789">
    <property type="term" value="C:endoplasmic reticulum membrane"/>
    <property type="evidence" value="ECO:0007669"/>
    <property type="project" value="TreeGrafter"/>
</dbReference>
<dbReference type="Pfam" id="PF00172">
    <property type="entry name" value="Zn_clus"/>
    <property type="match status" value="1"/>
</dbReference>
<keyword evidence="2" id="KW-0472">Membrane</keyword>
<dbReference type="CDD" id="cd00067">
    <property type="entry name" value="GAL4"/>
    <property type="match status" value="1"/>
</dbReference>
<feature type="domain" description="Zn(2)-C6 fungal-type" evidence="3">
    <location>
        <begin position="38"/>
        <end position="69"/>
    </location>
</feature>
<evidence type="ECO:0000256" key="2">
    <source>
        <dbReference type="SAM" id="Phobius"/>
    </source>
</evidence>
<dbReference type="InterPro" id="IPR001138">
    <property type="entry name" value="Zn2Cys6_DnaBD"/>
</dbReference>
<dbReference type="PROSITE" id="PS00463">
    <property type="entry name" value="ZN2_CY6_FUNGAL_1"/>
    <property type="match status" value="1"/>
</dbReference>
<gene>
    <name evidence="4" type="ORF">Rt10032_c01g0265</name>
</gene>
<dbReference type="SMART" id="SM00786">
    <property type="entry name" value="SHR3_chaperone"/>
    <property type="match status" value="1"/>
</dbReference>
<feature type="region of interest" description="Disordered" evidence="1">
    <location>
        <begin position="73"/>
        <end position="140"/>
    </location>
</feature>
<dbReference type="GO" id="GO:0008270">
    <property type="term" value="F:zinc ion binding"/>
    <property type="evidence" value="ECO:0007669"/>
    <property type="project" value="InterPro"/>
</dbReference>
<dbReference type="PANTHER" id="PTHR28228">
    <property type="entry name" value="SECRETORY COMPONENT PROTEIN SHR3"/>
    <property type="match status" value="1"/>
</dbReference>
<proteinExistence type="predicted"/>
<dbReference type="SUPFAM" id="SSF57701">
    <property type="entry name" value="Zn2/Cys6 DNA-binding domain"/>
    <property type="match status" value="1"/>
</dbReference>
<dbReference type="SMART" id="SM00066">
    <property type="entry name" value="GAL4"/>
    <property type="match status" value="1"/>
</dbReference>
<dbReference type="Gene3D" id="4.10.240.10">
    <property type="entry name" value="Zn(2)-C6 fungal-type DNA-binding domain"/>
    <property type="match status" value="1"/>
</dbReference>
<name>A0A511K7D8_RHOTO</name>
<evidence type="ECO:0000259" key="3">
    <source>
        <dbReference type="PROSITE" id="PS50048"/>
    </source>
</evidence>
<dbReference type="GO" id="GO:0051082">
    <property type="term" value="F:unfolded protein binding"/>
    <property type="evidence" value="ECO:0007669"/>
    <property type="project" value="TreeGrafter"/>
</dbReference>
<evidence type="ECO:0000256" key="1">
    <source>
        <dbReference type="SAM" id="MobiDB-lite"/>
    </source>
</evidence>
<dbReference type="Proteomes" id="UP000321518">
    <property type="component" value="Unassembled WGS sequence"/>
</dbReference>
<dbReference type="Pfam" id="PF08229">
    <property type="entry name" value="SHR3_chaperone"/>
    <property type="match status" value="1"/>
</dbReference>
<keyword evidence="2" id="KW-0812">Transmembrane</keyword>
<sequence>MDAVAWMPQSQLQRRKRPAKPASDSEAKADMGKRVVMACLCCRRRKIRCDGGQPACSNCTKMGREDCSYQRVSAEENEEVKTRKRMLKAQKEAGGGGGALGSRRRWNRKIDLGRSTRRRRTTTPSTRSPSPAPSNTGLTRHLRLARQSYFDYPAAAAMLPTPQDEAAAHVFWPRMGSPYEERATCAAPVKATFPLTPPEERCVSAARSIALPPIQEVYSRPPTFVHYNSVSFVQQTAPYAVQNAIVPLMVERSWALQQSRHTSTHTLVSPDPSAPPSPNVPRCLALPETTPLVAPIPTRPPQNFEFLAHYPTPMNSWDGTAAATYAVRPPRDEILAPAPVPSWDAVLVDDEVDPSACDTEAWLDQQGRQPLADFSEYQQVCAALVSSSFLIGTLFTSLLWDSTVLYGLTAPVSEETIEAVENYYLTWWNGGMAVKMFMHIVMIVLFLSLIAKWARKGSETAYYFSGASIVALVICAALYITVTLPSIRHIAKDPFSKSALILPGEDFFTRMQQWLAERNSGTLGNRARENMKLLAQVPPMDWTSRVEHVQVMCAANTIIAVLLVGVVVLQVSEWYVEDTIVREAEEEARKQQAAAAAPVTVEKKTQ</sequence>
<keyword evidence="2" id="KW-1133">Transmembrane helix</keyword>
<dbReference type="OrthoDB" id="5229808at2759"/>
<evidence type="ECO:0000313" key="5">
    <source>
        <dbReference type="Proteomes" id="UP000321518"/>
    </source>
</evidence>
<dbReference type="PROSITE" id="PS50048">
    <property type="entry name" value="ZN2_CY6_FUNGAL_2"/>
    <property type="match status" value="1"/>
</dbReference>
<accession>A0A511K7D8</accession>
<comment type="caution">
    <text evidence="4">The sequence shown here is derived from an EMBL/GenBank/DDBJ whole genome shotgun (WGS) entry which is preliminary data.</text>
</comment>
<feature type="transmembrane region" description="Helical" evidence="2">
    <location>
        <begin position="549"/>
        <end position="569"/>
    </location>
</feature>
<dbReference type="EMBL" id="BJWK01000001">
    <property type="protein sequence ID" value="GEM06248.1"/>
    <property type="molecule type" value="Genomic_DNA"/>
</dbReference>
<feature type="transmembrane region" description="Helical" evidence="2">
    <location>
        <begin position="436"/>
        <end position="454"/>
    </location>
</feature>
<feature type="transmembrane region" description="Helical" evidence="2">
    <location>
        <begin position="461"/>
        <end position="482"/>
    </location>
</feature>
<dbReference type="InterPro" id="IPR036864">
    <property type="entry name" value="Zn2-C6_fun-type_DNA-bd_sf"/>
</dbReference>
<evidence type="ECO:0000313" key="4">
    <source>
        <dbReference type="EMBL" id="GEM06248.1"/>
    </source>
</evidence>
<reference evidence="4 5" key="1">
    <citation type="submission" date="2019-07" db="EMBL/GenBank/DDBJ databases">
        <title>Rhodotorula toruloides NBRC10032 genome sequencing.</title>
        <authorList>
            <person name="Shida Y."/>
            <person name="Takaku H."/>
            <person name="Ogasawara W."/>
            <person name="Mori K."/>
        </authorList>
    </citation>
    <scope>NUCLEOTIDE SEQUENCE [LARGE SCALE GENOMIC DNA]</scope>
    <source>
        <strain evidence="4 5">NBRC10032</strain>
    </source>
</reference>
<organism evidence="4 5">
    <name type="scientific">Rhodotorula toruloides</name>
    <name type="common">Yeast</name>
    <name type="synonym">Rhodosporidium toruloides</name>
    <dbReference type="NCBI Taxonomy" id="5286"/>
    <lineage>
        <taxon>Eukaryota</taxon>
        <taxon>Fungi</taxon>
        <taxon>Dikarya</taxon>
        <taxon>Basidiomycota</taxon>
        <taxon>Pucciniomycotina</taxon>
        <taxon>Microbotryomycetes</taxon>
        <taxon>Sporidiobolales</taxon>
        <taxon>Sporidiobolaceae</taxon>
        <taxon>Rhodotorula</taxon>
    </lineage>
</organism>
<dbReference type="GO" id="GO:0006888">
    <property type="term" value="P:endoplasmic reticulum to Golgi vesicle-mediated transport"/>
    <property type="evidence" value="ECO:0007669"/>
    <property type="project" value="TreeGrafter"/>
</dbReference>
<protein>
    <submittedName>
        <fullName evidence="4">Proteophosphoglycan ppg4</fullName>
    </submittedName>
</protein>
<dbReference type="GO" id="GO:0000981">
    <property type="term" value="F:DNA-binding transcription factor activity, RNA polymerase II-specific"/>
    <property type="evidence" value="ECO:0007669"/>
    <property type="project" value="InterPro"/>
</dbReference>
<dbReference type="AlphaFoldDB" id="A0A511K7D8"/>
<dbReference type="InterPro" id="IPR013248">
    <property type="entry name" value="Psh3/Shr3"/>
</dbReference>
<feature type="region of interest" description="Disordered" evidence="1">
    <location>
        <begin position="1"/>
        <end position="29"/>
    </location>
</feature>